<dbReference type="PROSITE" id="PS50110">
    <property type="entry name" value="RESPONSE_REGULATORY"/>
    <property type="match status" value="1"/>
</dbReference>
<sequence>MNSKPKKILIVEDERPLSRALELKLSNIGFKTRVAYDGEEALDFIKKDKFDLMLLDLVVPNISGFDVLLRLRQSKNKIPIIITSNLGQGDDLKKAQELGTLKYFIKSDVGIAEIVNYVKDFLDNNLKNDKDKK</sequence>
<evidence type="ECO:0000313" key="4">
    <source>
        <dbReference type="EMBL" id="PKM91755.1"/>
    </source>
</evidence>
<dbReference type="InterPro" id="IPR001789">
    <property type="entry name" value="Sig_transdc_resp-reg_receiver"/>
</dbReference>
<dbReference type="InterPro" id="IPR011006">
    <property type="entry name" value="CheY-like_superfamily"/>
</dbReference>
<proteinExistence type="predicted"/>
<dbReference type="Pfam" id="PF00072">
    <property type="entry name" value="Response_reg"/>
    <property type="match status" value="1"/>
</dbReference>
<comment type="caution">
    <text evidence="4">The sequence shown here is derived from an EMBL/GenBank/DDBJ whole genome shotgun (WGS) entry which is preliminary data.</text>
</comment>
<evidence type="ECO:0000259" key="3">
    <source>
        <dbReference type="PROSITE" id="PS50110"/>
    </source>
</evidence>
<dbReference type="EMBL" id="PHAI01000001">
    <property type="protein sequence ID" value="PKM91755.1"/>
    <property type="molecule type" value="Genomic_DNA"/>
</dbReference>
<dbReference type="SMART" id="SM00448">
    <property type="entry name" value="REC"/>
    <property type="match status" value="1"/>
</dbReference>
<evidence type="ECO:0000256" key="1">
    <source>
        <dbReference type="ARBA" id="ARBA00022553"/>
    </source>
</evidence>
<feature type="domain" description="Response regulatory" evidence="3">
    <location>
        <begin position="7"/>
        <end position="122"/>
    </location>
</feature>
<name>A0A2N2EAK5_9BACT</name>
<dbReference type="Gene3D" id="3.40.50.2300">
    <property type="match status" value="1"/>
</dbReference>
<dbReference type="GO" id="GO:0000160">
    <property type="term" value="P:phosphorelay signal transduction system"/>
    <property type="evidence" value="ECO:0007669"/>
    <property type="project" value="InterPro"/>
</dbReference>
<evidence type="ECO:0000313" key="5">
    <source>
        <dbReference type="Proteomes" id="UP000233517"/>
    </source>
</evidence>
<organism evidence="4 5">
    <name type="scientific">Candidatus Falkowbacteria bacterium HGW-Falkowbacteria-1</name>
    <dbReference type="NCBI Taxonomy" id="2013768"/>
    <lineage>
        <taxon>Bacteria</taxon>
        <taxon>Candidatus Falkowiibacteriota</taxon>
    </lineage>
</organism>
<dbReference type="InterPro" id="IPR050595">
    <property type="entry name" value="Bact_response_regulator"/>
</dbReference>
<accession>A0A2N2EAK5</accession>
<dbReference type="Proteomes" id="UP000233517">
    <property type="component" value="Unassembled WGS sequence"/>
</dbReference>
<dbReference type="SUPFAM" id="SSF52172">
    <property type="entry name" value="CheY-like"/>
    <property type="match status" value="1"/>
</dbReference>
<evidence type="ECO:0000256" key="2">
    <source>
        <dbReference type="PROSITE-ProRule" id="PRU00169"/>
    </source>
</evidence>
<dbReference type="PANTHER" id="PTHR44591:SF3">
    <property type="entry name" value="RESPONSE REGULATORY DOMAIN-CONTAINING PROTEIN"/>
    <property type="match status" value="1"/>
</dbReference>
<dbReference type="PANTHER" id="PTHR44591">
    <property type="entry name" value="STRESS RESPONSE REGULATOR PROTEIN 1"/>
    <property type="match status" value="1"/>
</dbReference>
<dbReference type="CDD" id="cd17574">
    <property type="entry name" value="REC_OmpR"/>
    <property type="match status" value="1"/>
</dbReference>
<dbReference type="AlphaFoldDB" id="A0A2N2EAK5"/>
<gene>
    <name evidence="4" type="ORF">CVU82_00930</name>
</gene>
<protein>
    <submittedName>
        <fullName evidence="4">Response regulator</fullName>
    </submittedName>
</protein>
<reference evidence="4 5" key="1">
    <citation type="journal article" date="2017" name="ISME J.">
        <title>Potential for microbial H2 and metal transformations associated with novel bacteria and archaea in deep terrestrial subsurface sediments.</title>
        <authorList>
            <person name="Hernsdorf A.W."/>
            <person name="Amano Y."/>
            <person name="Miyakawa K."/>
            <person name="Ise K."/>
            <person name="Suzuki Y."/>
            <person name="Anantharaman K."/>
            <person name="Probst A."/>
            <person name="Burstein D."/>
            <person name="Thomas B.C."/>
            <person name="Banfield J.F."/>
        </authorList>
    </citation>
    <scope>NUCLEOTIDE SEQUENCE [LARGE SCALE GENOMIC DNA]</scope>
    <source>
        <strain evidence="4">HGW-Falkowbacteria-1</strain>
    </source>
</reference>
<keyword evidence="1 2" id="KW-0597">Phosphoprotein</keyword>
<feature type="modified residue" description="4-aspartylphosphate" evidence="2">
    <location>
        <position position="56"/>
    </location>
</feature>